<dbReference type="Gene3D" id="3.40.50.2000">
    <property type="entry name" value="Glycogen Phosphorylase B"/>
    <property type="match status" value="2"/>
</dbReference>
<dbReference type="InterPro" id="IPR001296">
    <property type="entry name" value="Glyco_trans_1"/>
</dbReference>
<feature type="domain" description="Glycosyl transferase family 1" evidence="1">
    <location>
        <begin position="28"/>
        <end position="188"/>
    </location>
</feature>
<feature type="non-terminal residue" evidence="2">
    <location>
        <position position="1"/>
    </location>
</feature>
<evidence type="ECO:0000313" key="2">
    <source>
        <dbReference type="EMBL" id="GAG21744.1"/>
    </source>
</evidence>
<proteinExistence type="predicted"/>
<evidence type="ECO:0000259" key="1">
    <source>
        <dbReference type="Pfam" id="PF00534"/>
    </source>
</evidence>
<sequence length="215" mass="22377">EAGLPETKLKVVPDFVDCRHFEPAAAPTEKGDGGQTIAIVGRLARTKGHRVLLKAMREVAKATPEARLVIYGEGEEKDALQREAAAAGFGERVTFAGFAADVRAALAAADVFVMPSLSEGLGVAVLEAMAMAMPVVVSDAGGLPESVVHGETGLVVPAGNAAALAEALLSLLRDRNRAKEMGAAGRKRALEHYDRPRVVGRIAALYEELLGGGDA</sequence>
<protein>
    <recommendedName>
        <fullName evidence="1">Glycosyl transferase family 1 domain-containing protein</fullName>
    </recommendedName>
</protein>
<name>X0VTI9_9ZZZZ</name>
<dbReference type="EMBL" id="BARS01039684">
    <property type="protein sequence ID" value="GAG21744.1"/>
    <property type="molecule type" value="Genomic_DNA"/>
</dbReference>
<dbReference type="Pfam" id="PF00534">
    <property type="entry name" value="Glycos_transf_1"/>
    <property type="match status" value="1"/>
</dbReference>
<accession>X0VTI9</accession>
<comment type="caution">
    <text evidence="2">The sequence shown here is derived from an EMBL/GenBank/DDBJ whole genome shotgun (WGS) entry which is preliminary data.</text>
</comment>
<dbReference type="PANTHER" id="PTHR12526:SF636">
    <property type="entry name" value="BLL3647 PROTEIN"/>
    <property type="match status" value="1"/>
</dbReference>
<gene>
    <name evidence="2" type="ORF">S01H1_60580</name>
</gene>
<dbReference type="GO" id="GO:0016757">
    <property type="term" value="F:glycosyltransferase activity"/>
    <property type="evidence" value="ECO:0007669"/>
    <property type="project" value="InterPro"/>
</dbReference>
<reference evidence="2" key="1">
    <citation type="journal article" date="2014" name="Front. Microbiol.">
        <title>High frequency of phylogenetically diverse reductive dehalogenase-homologous genes in deep subseafloor sedimentary metagenomes.</title>
        <authorList>
            <person name="Kawai M."/>
            <person name="Futagami T."/>
            <person name="Toyoda A."/>
            <person name="Takaki Y."/>
            <person name="Nishi S."/>
            <person name="Hori S."/>
            <person name="Arai W."/>
            <person name="Tsubouchi T."/>
            <person name="Morono Y."/>
            <person name="Uchiyama I."/>
            <person name="Ito T."/>
            <person name="Fujiyama A."/>
            <person name="Inagaki F."/>
            <person name="Takami H."/>
        </authorList>
    </citation>
    <scope>NUCLEOTIDE SEQUENCE</scope>
    <source>
        <strain evidence="2">Expedition CK06-06</strain>
    </source>
</reference>
<dbReference type="CDD" id="cd03801">
    <property type="entry name" value="GT4_PimA-like"/>
    <property type="match status" value="1"/>
</dbReference>
<dbReference type="SUPFAM" id="SSF53756">
    <property type="entry name" value="UDP-Glycosyltransferase/glycogen phosphorylase"/>
    <property type="match status" value="1"/>
</dbReference>
<dbReference type="AlphaFoldDB" id="X0VTI9"/>
<organism evidence="2">
    <name type="scientific">marine sediment metagenome</name>
    <dbReference type="NCBI Taxonomy" id="412755"/>
    <lineage>
        <taxon>unclassified sequences</taxon>
        <taxon>metagenomes</taxon>
        <taxon>ecological metagenomes</taxon>
    </lineage>
</organism>
<dbReference type="PANTHER" id="PTHR12526">
    <property type="entry name" value="GLYCOSYLTRANSFERASE"/>
    <property type="match status" value="1"/>
</dbReference>